<keyword evidence="10" id="KW-1133">Transmembrane helix</keyword>
<evidence type="ECO:0000256" key="5">
    <source>
        <dbReference type="ARBA" id="ARBA00022622"/>
    </source>
</evidence>
<comment type="caution">
    <text evidence="9">Lacks conserved residue(s) required for the propagation of feature annotation.</text>
</comment>
<evidence type="ECO:0000256" key="4">
    <source>
        <dbReference type="ARBA" id="ARBA00022525"/>
    </source>
</evidence>
<evidence type="ECO:0000256" key="1">
    <source>
        <dbReference type="ARBA" id="ARBA00004589"/>
    </source>
</evidence>
<keyword evidence="5" id="KW-0336">GPI-anchor</keyword>
<feature type="transmembrane region" description="Helical" evidence="10">
    <location>
        <begin position="117"/>
        <end position="136"/>
    </location>
</feature>
<feature type="disulfide bond" evidence="9">
    <location>
        <begin position="45"/>
        <end position="52"/>
    </location>
</feature>
<feature type="signal peptide" evidence="11">
    <location>
        <begin position="1"/>
        <end position="16"/>
    </location>
</feature>
<keyword evidence="9" id="KW-0349">Heme</keyword>
<sequence>MKSLVLAISLFALAAGATLDIAALRQQLPVCSFSCIVSSVQGSGCAVTDLSCLCARVEPLLAVVAPCLVKAGCALQNVTETVQVLLSVCQREVPDSVHAGSSMDNIKSIAAMVAVQWLGWALILAATTITVLPAVIPQY</sequence>
<feature type="binding site" description="axial binding residue" evidence="9">
    <location>
        <position position="49"/>
    </location>
    <ligand>
        <name>heme</name>
        <dbReference type="ChEBI" id="CHEBI:30413"/>
    </ligand>
    <ligandPart>
        <name>Fe</name>
        <dbReference type="ChEBI" id="CHEBI:18248"/>
    </ligandPart>
</feature>
<name>A0A2C5Y5S2_9HYPO</name>
<dbReference type="STRING" id="1399860.A0A2C5Y5S2"/>
<evidence type="ECO:0000256" key="11">
    <source>
        <dbReference type="SAM" id="SignalP"/>
    </source>
</evidence>
<dbReference type="InterPro" id="IPR008427">
    <property type="entry name" value="Extracellular_membr_CFEM_dom"/>
</dbReference>
<dbReference type="EMBL" id="NJET01000059">
    <property type="protein sequence ID" value="PHH62973.1"/>
    <property type="molecule type" value="Genomic_DNA"/>
</dbReference>
<reference evidence="13 14" key="1">
    <citation type="submission" date="2017-06" db="EMBL/GenBank/DDBJ databases">
        <title>Ant-infecting Ophiocordyceps genomes reveal a high diversity of potential behavioral manipulation genes and a possible major role for enterotoxins.</title>
        <authorList>
            <person name="De Bekker C."/>
            <person name="Evans H.C."/>
            <person name="Brachmann A."/>
            <person name="Hughes D.P."/>
        </authorList>
    </citation>
    <scope>NUCLEOTIDE SEQUENCE [LARGE SCALE GENOMIC DNA]</scope>
    <source>
        <strain evidence="13 14">Map64</strain>
    </source>
</reference>
<dbReference type="Proteomes" id="UP000226192">
    <property type="component" value="Unassembled WGS sequence"/>
</dbReference>
<keyword evidence="8" id="KW-0449">Lipoprotein</keyword>
<evidence type="ECO:0000313" key="14">
    <source>
        <dbReference type="Proteomes" id="UP000226192"/>
    </source>
</evidence>
<keyword evidence="9" id="KW-0479">Metal-binding</keyword>
<dbReference type="GO" id="GO:0046872">
    <property type="term" value="F:metal ion binding"/>
    <property type="evidence" value="ECO:0007669"/>
    <property type="project" value="UniProtKB-UniRule"/>
</dbReference>
<dbReference type="PROSITE" id="PS52012">
    <property type="entry name" value="CFEM"/>
    <property type="match status" value="1"/>
</dbReference>
<keyword evidence="10" id="KW-0472">Membrane</keyword>
<gene>
    <name evidence="13" type="ORF">CDD81_6398</name>
</gene>
<evidence type="ECO:0000259" key="12">
    <source>
        <dbReference type="PROSITE" id="PS52012"/>
    </source>
</evidence>
<keyword evidence="5" id="KW-0325">Glycoprotein</keyword>
<dbReference type="GO" id="GO:0098552">
    <property type="term" value="C:side of membrane"/>
    <property type="evidence" value="ECO:0007669"/>
    <property type="project" value="UniProtKB-KW"/>
</dbReference>
<keyword evidence="14" id="KW-1185">Reference proteome</keyword>
<organism evidence="13 14">
    <name type="scientific">Ophiocordyceps australis</name>
    <dbReference type="NCBI Taxonomy" id="1399860"/>
    <lineage>
        <taxon>Eukaryota</taxon>
        <taxon>Fungi</taxon>
        <taxon>Dikarya</taxon>
        <taxon>Ascomycota</taxon>
        <taxon>Pezizomycotina</taxon>
        <taxon>Sordariomycetes</taxon>
        <taxon>Hypocreomycetidae</taxon>
        <taxon>Hypocreales</taxon>
        <taxon>Ophiocordycipitaceae</taxon>
        <taxon>Ophiocordyceps</taxon>
    </lineage>
</organism>
<evidence type="ECO:0000256" key="6">
    <source>
        <dbReference type="ARBA" id="ARBA00022729"/>
    </source>
</evidence>
<comment type="subcellular location">
    <subcellularLocation>
        <location evidence="1">Membrane</location>
        <topology evidence="1">Lipid-anchor</topology>
        <topology evidence="1">GPI-anchor</topology>
    </subcellularLocation>
    <subcellularLocation>
        <location evidence="2">Secreted</location>
    </subcellularLocation>
</comment>
<evidence type="ECO:0000256" key="2">
    <source>
        <dbReference type="ARBA" id="ARBA00004613"/>
    </source>
</evidence>
<comment type="similarity">
    <text evidence="3">Belongs to the RBT5 family.</text>
</comment>
<proteinExistence type="inferred from homology"/>
<evidence type="ECO:0000256" key="9">
    <source>
        <dbReference type="PROSITE-ProRule" id="PRU01356"/>
    </source>
</evidence>
<keyword evidence="6 11" id="KW-0732">Signal</keyword>
<feature type="chain" id="PRO_5011976516" description="CFEM domain-containing protein" evidence="11">
    <location>
        <begin position="17"/>
        <end position="139"/>
    </location>
</feature>
<accession>A0A2C5Y5S2</accession>
<dbReference type="OrthoDB" id="3767534at2759"/>
<keyword evidence="10" id="KW-0812">Transmembrane</keyword>
<keyword evidence="4" id="KW-0964">Secreted</keyword>
<dbReference type="GO" id="GO:0005576">
    <property type="term" value="C:extracellular region"/>
    <property type="evidence" value="ECO:0007669"/>
    <property type="project" value="UniProtKB-SubCell"/>
</dbReference>
<evidence type="ECO:0000256" key="10">
    <source>
        <dbReference type="SAM" id="Phobius"/>
    </source>
</evidence>
<evidence type="ECO:0000313" key="13">
    <source>
        <dbReference type="EMBL" id="PHH62973.1"/>
    </source>
</evidence>
<keyword evidence="7 9" id="KW-1015">Disulfide bond</keyword>
<dbReference type="Pfam" id="PF05730">
    <property type="entry name" value="CFEM"/>
    <property type="match status" value="1"/>
</dbReference>
<evidence type="ECO:0000256" key="3">
    <source>
        <dbReference type="ARBA" id="ARBA00010031"/>
    </source>
</evidence>
<comment type="caution">
    <text evidence="13">The sequence shown here is derived from an EMBL/GenBank/DDBJ whole genome shotgun (WGS) entry which is preliminary data.</text>
</comment>
<keyword evidence="9" id="KW-0408">Iron</keyword>
<protein>
    <recommendedName>
        <fullName evidence="12">CFEM domain-containing protein</fullName>
    </recommendedName>
</protein>
<feature type="domain" description="CFEM" evidence="12">
    <location>
        <begin position="3"/>
        <end position="113"/>
    </location>
</feature>
<evidence type="ECO:0000256" key="7">
    <source>
        <dbReference type="ARBA" id="ARBA00023157"/>
    </source>
</evidence>
<evidence type="ECO:0000256" key="8">
    <source>
        <dbReference type="ARBA" id="ARBA00023288"/>
    </source>
</evidence>
<dbReference type="AlphaFoldDB" id="A0A2C5Y5S2"/>